<feature type="domain" description="FAD-binding FR-type" evidence="7">
    <location>
        <begin position="546"/>
        <end position="658"/>
    </location>
</feature>
<keyword evidence="9" id="KW-1185">Reference proteome</keyword>
<feature type="transmembrane region" description="Helical" evidence="6">
    <location>
        <begin position="483"/>
        <end position="504"/>
    </location>
</feature>
<comment type="caution">
    <text evidence="8">The sequence shown here is derived from an EMBL/GenBank/DDBJ whole genome shotgun (WGS) entry which is preliminary data.</text>
</comment>
<keyword evidence="2 6" id="KW-0812">Transmembrane</keyword>
<dbReference type="InterPro" id="IPR017938">
    <property type="entry name" value="Riboflavin_synthase-like_b-brl"/>
</dbReference>
<evidence type="ECO:0000256" key="3">
    <source>
        <dbReference type="ARBA" id="ARBA00022989"/>
    </source>
</evidence>
<dbReference type="Pfam" id="PF08030">
    <property type="entry name" value="NAD_binding_6"/>
    <property type="match status" value="1"/>
</dbReference>
<sequence length="822" mass="91328">MLFLFIGPPIDDRKTIKVYTRTQGPPQRMSVHTPFLPQSRYYKEHQLAPLGLAAGGVMSLGIAFMGLAWWQSADYFHHQGAYDSNWVGYDVFTFVGLLLFTVCSSSGVTLLYVGVSALLHTWHNSLGVVAFGVVGSAFTAVGCLGMAWGKETMRCLGVFCFDTKNYVEVPGLRPEAGIGFLSIVGITVFFSLVPMGLTMLLQVALRVTGVDRRWLAPRLQQLDVNRVRVVPLAASAFVLVLCWAFITFYIPNSWEYFSASRIAKNAQLRATTNYTLCQTALDQFTCPELPWSWVFTRNWEWSNMVVLKMYPSNMFFFAYFLVLLLIVTAMRASRSGRMFLKRRLPLLWDFTWGEAGFALLTVTMLLLFFLYWIQCHNFKMLFTGGNDAGIEVAQLLARSLGQLAVALLSLLIFPSIRFPLLHCILGTSWESSIWVHKVLGYGMLLATVGHMVAWYVHYGQMGKLPRAIFSIPPTNPPLNVDNFTVPLVSLTAWFMLVAMGVFALEPVRRRFFELFYYLHVLSFYMIIPTVLWHAAAAWEYLLPGLMVWFVDRLVRMHRSASRVEVVSAVANGSFVELSFCHATLRAAPGQYVFVNIPELSLLQWHPFSLSSPREGCYTLHIESAGEDSWTGRLVKLVGKCGRGFSLSVDGPCGRVQEFDDYRVVVLVAGGIGVTPCAAIYTHLRRRRAEAGWAPAVTLLWSVRDAALVSMMSHLWSDGEEAYLVSADPLGSDVVSHSASFAGEVPPLRLFVTGGFECSSASQKNVAVSTGRLDAAAEIFRAIGDADPRSVLVFACGPAGLVRSARDAAVSLGASFHDEKFLL</sequence>
<dbReference type="OrthoDB" id="247659at2759"/>
<keyword evidence="4" id="KW-0560">Oxidoreductase</keyword>
<proteinExistence type="predicted"/>
<feature type="transmembrane region" description="Helical" evidence="6">
    <location>
        <begin position="516"/>
        <end position="538"/>
    </location>
</feature>
<feature type="transmembrane region" description="Helical" evidence="6">
    <location>
        <begin position="126"/>
        <end position="148"/>
    </location>
</feature>
<comment type="subcellular location">
    <subcellularLocation>
        <location evidence="1">Membrane</location>
        <topology evidence="1">Multi-pass membrane protein</topology>
    </subcellularLocation>
</comment>
<dbReference type="PROSITE" id="PS51384">
    <property type="entry name" value="FAD_FR"/>
    <property type="match status" value="1"/>
</dbReference>
<accession>A0A061JCL6</accession>
<feature type="transmembrane region" description="Helical" evidence="6">
    <location>
        <begin position="438"/>
        <end position="456"/>
    </location>
</feature>
<dbReference type="EMBL" id="AUPL01000158">
    <property type="protein sequence ID" value="ESL12080.1"/>
    <property type="molecule type" value="Genomic_DNA"/>
</dbReference>
<evidence type="ECO:0000313" key="9">
    <source>
        <dbReference type="Proteomes" id="UP000031737"/>
    </source>
</evidence>
<dbReference type="SUPFAM" id="SSF63380">
    <property type="entry name" value="Riboflavin synthase domain-like"/>
    <property type="match status" value="1"/>
</dbReference>
<evidence type="ECO:0000313" key="8">
    <source>
        <dbReference type="EMBL" id="ESL12080.1"/>
    </source>
</evidence>
<dbReference type="InterPro" id="IPR013121">
    <property type="entry name" value="Fe_red_NAD-bd_6"/>
</dbReference>
<dbReference type="InterPro" id="IPR050369">
    <property type="entry name" value="RBOH/FRE"/>
</dbReference>
<feature type="transmembrane region" description="Helical" evidence="6">
    <location>
        <begin position="178"/>
        <end position="208"/>
    </location>
</feature>
<dbReference type="PANTHER" id="PTHR11972">
    <property type="entry name" value="NADPH OXIDASE"/>
    <property type="match status" value="1"/>
</dbReference>
<dbReference type="GO" id="GO:0005886">
    <property type="term" value="C:plasma membrane"/>
    <property type="evidence" value="ECO:0007669"/>
    <property type="project" value="TreeGrafter"/>
</dbReference>
<protein>
    <submittedName>
        <fullName evidence="8">Ferric reductase</fullName>
    </submittedName>
</protein>
<dbReference type="VEuPathDB" id="TriTrypDB:TRSC58_00158"/>
<dbReference type="InterPro" id="IPR013112">
    <property type="entry name" value="FAD-bd_8"/>
</dbReference>
<feature type="transmembrane region" description="Helical" evidence="6">
    <location>
        <begin position="352"/>
        <end position="373"/>
    </location>
</feature>
<feature type="transmembrane region" description="Helical" evidence="6">
    <location>
        <begin position="229"/>
        <end position="250"/>
    </location>
</feature>
<dbReference type="CDD" id="cd06186">
    <property type="entry name" value="NOX_Duox_like_FAD_NADP"/>
    <property type="match status" value="1"/>
</dbReference>
<dbReference type="InterPro" id="IPR039261">
    <property type="entry name" value="FNR_nucleotide-bd"/>
</dbReference>
<dbReference type="InterPro" id="IPR017927">
    <property type="entry name" value="FAD-bd_FR_type"/>
</dbReference>
<evidence type="ECO:0000256" key="4">
    <source>
        <dbReference type="ARBA" id="ARBA00023002"/>
    </source>
</evidence>
<keyword evidence="5 6" id="KW-0472">Membrane</keyword>
<feature type="transmembrane region" description="Helical" evidence="6">
    <location>
        <begin position="47"/>
        <end position="71"/>
    </location>
</feature>
<dbReference type="InterPro" id="IPR013130">
    <property type="entry name" value="Fe3_Rdtase_TM_dom"/>
</dbReference>
<dbReference type="GO" id="GO:0016491">
    <property type="term" value="F:oxidoreductase activity"/>
    <property type="evidence" value="ECO:0007669"/>
    <property type="project" value="UniProtKB-KW"/>
</dbReference>
<dbReference type="SFLD" id="SFLDG01168">
    <property type="entry name" value="Ferric_reductase_subgroup_(FRE"/>
    <property type="match status" value="1"/>
</dbReference>
<evidence type="ECO:0000256" key="5">
    <source>
        <dbReference type="ARBA" id="ARBA00023136"/>
    </source>
</evidence>
<organism evidence="8 9">
    <name type="scientific">Trypanosoma rangeli SC58</name>
    <dbReference type="NCBI Taxonomy" id="429131"/>
    <lineage>
        <taxon>Eukaryota</taxon>
        <taxon>Discoba</taxon>
        <taxon>Euglenozoa</taxon>
        <taxon>Kinetoplastea</taxon>
        <taxon>Metakinetoplastina</taxon>
        <taxon>Trypanosomatida</taxon>
        <taxon>Trypanosomatidae</taxon>
        <taxon>Trypanosoma</taxon>
        <taxon>Herpetosoma</taxon>
    </lineage>
</organism>
<reference evidence="8 9" key="1">
    <citation type="submission" date="2013-07" db="EMBL/GenBank/DDBJ databases">
        <authorList>
            <person name="Stoco P.H."/>
            <person name="Wagner G."/>
            <person name="Gerber A."/>
            <person name="Zaha A."/>
            <person name="Thompson C."/>
            <person name="Bartholomeu D.C."/>
            <person name="Luckemeyer D.D."/>
            <person name="Bahia D."/>
            <person name="Loreto E."/>
            <person name="Prestes E.B."/>
            <person name="Lima F.M."/>
            <person name="Rodrigues-Luiz G."/>
            <person name="Vallejo G.A."/>
            <person name="Filho J.F."/>
            <person name="Monteiro K.M."/>
            <person name="Tyler K.M."/>
            <person name="de Almeida L.G."/>
            <person name="Ortiz M.F."/>
            <person name="Siervo M.A."/>
            <person name="de Moraes M.H."/>
            <person name="Cunha O.L."/>
            <person name="Mendonca-Neto R."/>
            <person name="Silva R."/>
            <person name="Teixeira S.M."/>
            <person name="Murta S.M."/>
            <person name="Sincero T.C."/>
            <person name="Mendes T.A."/>
            <person name="Urmenyi T.P."/>
            <person name="Silva V.G."/>
            <person name="da Rocha W.D."/>
            <person name="Andersson B."/>
            <person name="Romanha A.J."/>
            <person name="Steindel M."/>
            <person name="de Vasconcelos A.T."/>
            <person name="Grisard E.C."/>
        </authorList>
    </citation>
    <scope>NUCLEOTIDE SEQUENCE [LARGE SCALE GENOMIC DNA]</scope>
    <source>
        <strain evidence="8 9">SC58</strain>
    </source>
</reference>
<dbReference type="Pfam" id="PF08022">
    <property type="entry name" value="FAD_binding_8"/>
    <property type="match status" value="1"/>
</dbReference>
<dbReference type="Gene3D" id="3.40.50.80">
    <property type="entry name" value="Nucleotide-binding domain of ferredoxin-NADP reductase (FNR) module"/>
    <property type="match status" value="1"/>
</dbReference>
<gene>
    <name evidence="8" type="ORF">TRSC58_00158</name>
</gene>
<feature type="transmembrane region" description="Helical" evidence="6">
    <location>
        <begin position="403"/>
        <end position="426"/>
    </location>
</feature>
<evidence type="ECO:0000256" key="1">
    <source>
        <dbReference type="ARBA" id="ARBA00004141"/>
    </source>
</evidence>
<dbReference type="Proteomes" id="UP000031737">
    <property type="component" value="Unassembled WGS sequence"/>
</dbReference>
<evidence type="ECO:0000259" key="7">
    <source>
        <dbReference type="PROSITE" id="PS51384"/>
    </source>
</evidence>
<name>A0A061JCL6_TRYRA</name>
<evidence type="ECO:0000256" key="6">
    <source>
        <dbReference type="SAM" id="Phobius"/>
    </source>
</evidence>
<keyword evidence="3 6" id="KW-1133">Transmembrane helix</keyword>
<dbReference type="SFLD" id="SFLDS00052">
    <property type="entry name" value="Ferric_Reductase_Domain"/>
    <property type="match status" value="1"/>
</dbReference>
<feature type="transmembrane region" description="Helical" evidence="6">
    <location>
        <begin position="314"/>
        <end position="332"/>
    </location>
</feature>
<dbReference type="AlphaFoldDB" id="A0A061JCL6"/>
<dbReference type="SUPFAM" id="SSF52343">
    <property type="entry name" value="Ferredoxin reductase-like, C-terminal NADP-linked domain"/>
    <property type="match status" value="1"/>
</dbReference>
<dbReference type="Pfam" id="PF01794">
    <property type="entry name" value="Ferric_reduct"/>
    <property type="match status" value="1"/>
</dbReference>
<evidence type="ECO:0000256" key="2">
    <source>
        <dbReference type="ARBA" id="ARBA00022692"/>
    </source>
</evidence>
<dbReference type="PANTHER" id="PTHR11972:SF69">
    <property type="entry name" value="FERRIC REDUCTION OXIDASE 6-RELATED"/>
    <property type="match status" value="1"/>
</dbReference>
<feature type="transmembrane region" description="Helical" evidence="6">
    <location>
        <begin position="91"/>
        <end position="114"/>
    </location>
</feature>